<comment type="caution">
    <text evidence="1">The sequence shown here is derived from an EMBL/GenBank/DDBJ whole genome shotgun (WGS) entry which is preliminary data.</text>
</comment>
<organism evidence="1 2">
    <name type="scientific">Trinickia dinghuensis</name>
    <dbReference type="NCBI Taxonomy" id="2291023"/>
    <lineage>
        <taxon>Bacteria</taxon>
        <taxon>Pseudomonadati</taxon>
        <taxon>Pseudomonadota</taxon>
        <taxon>Betaproteobacteria</taxon>
        <taxon>Burkholderiales</taxon>
        <taxon>Burkholderiaceae</taxon>
        <taxon>Trinickia</taxon>
    </lineage>
</organism>
<reference evidence="1 2" key="1">
    <citation type="submission" date="2018-08" db="EMBL/GenBank/DDBJ databases">
        <title>Paraburkholderia sp. DHOM06 isolated from forest soil.</title>
        <authorList>
            <person name="Gao Z.-H."/>
            <person name="Qiu L.-H."/>
        </authorList>
    </citation>
    <scope>NUCLEOTIDE SEQUENCE [LARGE SCALE GENOMIC DNA]</scope>
    <source>
        <strain evidence="1 2">DHOM06</strain>
    </source>
</reference>
<protein>
    <submittedName>
        <fullName evidence="1">DUF2384 domain-containing protein</fullName>
    </submittedName>
</protein>
<keyword evidence="2" id="KW-1185">Reference proteome</keyword>
<sequence length="136" mass="15149">MNSTAIADDIAQGESFEQFMNSLRDPAFAAPIVSARRYSEALHIDMQTLAKQAGVHRNTLSRTPASESVQRFLREALRVIRAATDANGCVQHALFWYRNEPLSEFEYKTAEQLVSGGRTEDVLRYIVSVETRAAAA</sequence>
<dbReference type="EMBL" id="QRGA01000006">
    <property type="protein sequence ID" value="RDU99056.1"/>
    <property type="molecule type" value="Genomic_DNA"/>
</dbReference>
<gene>
    <name evidence="1" type="ORF">DWV00_10390</name>
</gene>
<name>A0A3D8K2D2_9BURK</name>
<evidence type="ECO:0000313" key="2">
    <source>
        <dbReference type="Proteomes" id="UP000256838"/>
    </source>
</evidence>
<proteinExistence type="predicted"/>
<dbReference type="Proteomes" id="UP000256838">
    <property type="component" value="Unassembled WGS sequence"/>
</dbReference>
<dbReference type="AlphaFoldDB" id="A0A3D8K2D2"/>
<accession>A0A3D8K2D2</accession>
<dbReference type="OrthoDB" id="8755366at2"/>
<evidence type="ECO:0000313" key="1">
    <source>
        <dbReference type="EMBL" id="RDU99056.1"/>
    </source>
</evidence>